<gene>
    <name evidence="4" type="ORF">GSLYS_00016985001</name>
</gene>
<dbReference type="Proteomes" id="UP001497497">
    <property type="component" value="Unassembled WGS sequence"/>
</dbReference>
<evidence type="ECO:0000259" key="3">
    <source>
        <dbReference type="Pfam" id="PF00930"/>
    </source>
</evidence>
<dbReference type="Pfam" id="PF00930">
    <property type="entry name" value="DPPIV_N"/>
    <property type="match status" value="1"/>
</dbReference>
<evidence type="ECO:0000256" key="1">
    <source>
        <dbReference type="SAM" id="MobiDB-lite"/>
    </source>
</evidence>
<dbReference type="EMBL" id="CAXITT010000549">
    <property type="protein sequence ID" value="CAL1543451.1"/>
    <property type="molecule type" value="Genomic_DNA"/>
</dbReference>
<dbReference type="InterPro" id="IPR050278">
    <property type="entry name" value="Serine_Prot_S9B/DPPIV"/>
</dbReference>
<dbReference type="AlphaFoldDB" id="A0AAV2IBE2"/>
<dbReference type="PANTHER" id="PTHR11731:SF193">
    <property type="entry name" value="DIPEPTIDYL PEPTIDASE 9"/>
    <property type="match status" value="1"/>
</dbReference>
<feature type="region of interest" description="Disordered" evidence="1">
    <location>
        <begin position="1"/>
        <end position="26"/>
    </location>
</feature>
<evidence type="ECO:0008006" key="6">
    <source>
        <dbReference type="Google" id="ProtNLM"/>
    </source>
</evidence>
<dbReference type="InterPro" id="IPR029058">
    <property type="entry name" value="AB_hydrolase_fold"/>
</dbReference>
<dbReference type="SUPFAM" id="SSF53474">
    <property type="entry name" value="alpha/beta-Hydrolases"/>
    <property type="match status" value="1"/>
</dbReference>
<dbReference type="InterPro" id="IPR002469">
    <property type="entry name" value="Peptidase_S9B_N"/>
</dbReference>
<dbReference type="InterPro" id="IPR001375">
    <property type="entry name" value="Peptidase_S9_cat"/>
</dbReference>
<dbReference type="Pfam" id="PF00326">
    <property type="entry name" value="Peptidase_S9"/>
    <property type="match status" value="1"/>
</dbReference>
<name>A0AAV2IBE2_LYMST</name>
<organism evidence="4 5">
    <name type="scientific">Lymnaea stagnalis</name>
    <name type="common">Great pond snail</name>
    <name type="synonym">Helix stagnalis</name>
    <dbReference type="NCBI Taxonomy" id="6523"/>
    <lineage>
        <taxon>Eukaryota</taxon>
        <taxon>Metazoa</taxon>
        <taxon>Spiralia</taxon>
        <taxon>Lophotrochozoa</taxon>
        <taxon>Mollusca</taxon>
        <taxon>Gastropoda</taxon>
        <taxon>Heterobranchia</taxon>
        <taxon>Euthyneura</taxon>
        <taxon>Panpulmonata</taxon>
        <taxon>Hygrophila</taxon>
        <taxon>Lymnaeoidea</taxon>
        <taxon>Lymnaeidae</taxon>
        <taxon>Lymnaea</taxon>
    </lineage>
</organism>
<evidence type="ECO:0000313" key="4">
    <source>
        <dbReference type="EMBL" id="CAL1543451.1"/>
    </source>
</evidence>
<dbReference type="GO" id="GO:0006508">
    <property type="term" value="P:proteolysis"/>
    <property type="evidence" value="ECO:0007669"/>
    <property type="project" value="InterPro"/>
</dbReference>
<feature type="domain" description="Dipeptidylpeptidase IV N-terminal" evidence="3">
    <location>
        <begin position="184"/>
        <end position="562"/>
    </location>
</feature>
<accession>A0AAV2IBE2</accession>
<protein>
    <recommendedName>
        <fullName evidence="6">Dipeptidyl peptidase 9</fullName>
    </recommendedName>
</protein>
<dbReference type="GO" id="GO:0008236">
    <property type="term" value="F:serine-type peptidase activity"/>
    <property type="evidence" value="ECO:0007669"/>
    <property type="project" value="InterPro"/>
</dbReference>
<dbReference type="Gene3D" id="3.40.50.1820">
    <property type="entry name" value="alpha/beta hydrolase"/>
    <property type="match status" value="1"/>
</dbReference>
<dbReference type="SUPFAM" id="SSF82171">
    <property type="entry name" value="DPP6 N-terminal domain-like"/>
    <property type="match status" value="1"/>
</dbReference>
<dbReference type="Gene3D" id="2.140.10.30">
    <property type="entry name" value="Dipeptidylpeptidase IV, N-terminal domain"/>
    <property type="match status" value="1"/>
</dbReference>
<feature type="compositionally biased region" description="Low complexity" evidence="1">
    <location>
        <begin position="90"/>
        <end position="106"/>
    </location>
</feature>
<comment type="caution">
    <text evidence="4">The sequence shown here is derived from an EMBL/GenBank/DDBJ whole genome shotgun (WGS) entry which is preliminary data.</text>
</comment>
<feature type="region of interest" description="Disordered" evidence="1">
    <location>
        <begin position="89"/>
        <end position="113"/>
    </location>
</feature>
<feature type="domain" description="Peptidase S9 prolyl oligopeptidase catalytic" evidence="2">
    <location>
        <begin position="652"/>
        <end position="852"/>
    </location>
</feature>
<sequence length="852" mass="96582">MASEDFDAYDLPTASPPKPQQGHKKSWLELRNTARETRKLITRITPSTPSNFQFRNITTDLGKSFTRLYFLGVPEKGRDSTLLKVDIDDSSLPKSSSESGEQTSSSPFWMSPVFEKQPNPNAVPMSREEQLMRERKRLGTYGITSYEFQVEDGLFIIPANNSLYMCNDTLDVTDDPVEIPTLTYGARLDPKICPCNSDLVAFIHELDIWLTCLHSGKEIRLTHAHKGETRLEEDPLSAGVPGFVIQEEFDRYTGYWWSPLCQRLPDGRKLYHILYEEVDESDVEILSIFSPTGQEPNCTELYRYPKAGANNAYSNLKLLEVIISFNGPTTHVCDLQVKELTMKESLFEACPWGEYLSRAGWTPDGKYIYAVIIDRLQMRQAVMLISPSAFYDKGSKSSAPHIQCIYEETSEIWINVHDLLHFLPQTSEHEISFIYASEKSGFRHLYLMRSQLCTQKSGVIGHQIGQGDITENYVTCKVLSETAITSGSWVVLPKEMWVDESRHMVYFLGLLDSPLESHLFVARYDQPSGIIKLTQPGYSHAVQMSQDFSKFVTVFSSLQSPPQSTIYKIVHDGSGHVRSLQLGLLTPKIDTFGYTPPSLFQYPSRAGHISYGLYFLPRGCEPGKRYPTVLFVYGGPQVQMVNNSFKGQKFLRLHTLAAEGYVVIVIDGRGSNNRGLHFEGILKNHLGTVEINDQVEGLLWLASQTDFIDMSRVAIHGWSYGGYLSLMGLTQRSDVFKVAIAGAPVVNWELYDTGYTERYIGLPQSNPDVYKAGNVLSYIDMLPDYETRLLLIHGLIDENVHFRHSSVLINHLVTSCKPHQLQVYPNERHGIRNHEASEHYKTTVLKFLQDYL</sequence>
<evidence type="ECO:0000313" key="5">
    <source>
        <dbReference type="Proteomes" id="UP001497497"/>
    </source>
</evidence>
<dbReference type="PANTHER" id="PTHR11731">
    <property type="entry name" value="PROTEASE FAMILY S9B,C DIPEPTIDYL-PEPTIDASE IV-RELATED"/>
    <property type="match status" value="1"/>
</dbReference>
<keyword evidence="5" id="KW-1185">Reference proteome</keyword>
<proteinExistence type="predicted"/>
<reference evidence="4 5" key="1">
    <citation type="submission" date="2024-04" db="EMBL/GenBank/DDBJ databases">
        <authorList>
            <consortium name="Genoscope - CEA"/>
            <person name="William W."/>
        </authorList>
    </citation>
    <scope>NUCLEOTIDE SEQUENCE [LARGE SCALE GENOMIC DNA]</scope>
</reference>
<dbReference type="GO" id="GO:0008239">
    <property type="term" value="F:dipeptidyl-peptidase activity"/>
    <property type="evidence" value="ECO:0007669"/>
    <property type="project" value="TreeGrafter"/>
</dbReference>
<evidence type="ECO:0000259" key="2">
    <source>
        <dbReference type="Pfam" id="PF00326"/>
    </source>
</evidence>